<keyword evidence="2" id="KW-1185">Reference proteome</keyword>
<sequence>MARYSCIQIGIAIGIESVALSAATQTVALDCPVRSVFSALKVPGRAMTA</sequence>
<reference evidence="1 2" key="2">
    <citation type="journal article" date="2010" name="Stand. Genomic Sci.">
        <title>Complete genome sequence of Desulfohalobium retbaense type strain (HR(100)).</title>
        <authorList>
            <person name="Spring S."/>
            <person name="Nolan M."/>
            <person name="Lapidus A."/>
            <person name="Glavina Del Rio T."/>
            <person name="Copeland A."/>
            <person name="Tice H."/>
            <person name="Cheng J.F."/>
            <person name="Lucas S."/>
            <person name="Land M."/>
            <person name="Chen F."/>
            <person name="Bruce D."/>
            <person name="Goodwin L."/>
            <person name="Pitluck S."/>
            <person name="Ivanova N."/>
            <person name="Mavromatis K."/>
            <person name="Mikhailova N."/>
            <person name="Pati A."/>
            <person name="Chen A."/>
            <person name="Palaniappan K."/>
            <person name="Hauser L."/>
            <person name="Chang Y.J."/>
            <person name="Jeffries C.D."/>
            <person name="Munk C."/>
            <person name="Kiss H."/>
            <person name="Chain P."/>
            <person name="Han C."/>
            <person name="Brettin T."/>
            <person name="Detter J.C."/>
            <person name="Schuler E."/>
            <person name="Goker M."/>
            <person name="Rohde M."/>
            <person name="Bristow J."/>
            <person name="Eisen J.A."/>
            <person name="Markowitz V."/>
            <person name="Hugenholtz P."/>
            <person name="Kyrpides N.C."/>
            <person name="Klenk H.P."/>
        </authorList>
    </citation>
    <scope>NUCLEOTIDE SEQUENCE [LARGE SCALE GENOMIC DNA]</scope>
    <source>
        <strain evidence="1 2">DSM 5692</strain>
    </source>
</reference>
<dbReference type="RefSeq" id="WP_015750502.1">
    <property type="nucleotide sequence ID" value="NC_013223.1"/>
</dbReference>
<dbReference type="Proteomes" id="UP000001052">
    <property type="component" value="Chromosome"/>
</dbReference>
<evidence type="ECO:0000313" key="1">
    <source>
        <dbReference type="EMBL" id="ACV67342.1"/>
    </source>
</evidence>
<reference evidence="2" key="1">
    <citation type="submission" date="2009-09" db="EMBL/GenBank/DDBJ databases">
        <title>The complete chromosome of Desulfohalobium retbaense DSM 5692.</title>
        <authorList>
            <consortium name="US DOE Joint Genome Institute (JGI-PGF)"/>
            <person name="Lucas S."/>
            <person name="Copeland A."/>
            <person name="Lapidus A."/>
            <person name="Glavina del Rio T."/>
            <person name="Dalin E."/>
            <person name="Tice H."/>
            <person name="Bruce D."/>
            <person name="Goodwin L."/>
            <person name="Pitluck S."/>
            <person name="Kyrpides N."/>
            <person name="Mavromatis K."/>
            <person name="Ivanova N."/>
            <person name="Mikhailova N."/>
            <person name="Munk A.C."/>
            <person name="Brettin T."/>
            <person name="Detter J.C."/>
            <person name="Han C."/>
            <person name="Tapia R."/>
            <person name="Larimer F."/>
            <person name="Land M."/>
            <person name="Hauser L."/>
            <person name="Markowitz V."/>
            <person name="Cheng J.-F."/>
            <person name="Hugenholtz P."/>
            <person name="Woyke T."/>
            <person name="Wu D."/>
            <person name="Spring S."/>
            <person name="Klenk H.-P."/>
            <person name="Eisen J.A."/>
        </authorList>
    </citation>
    <scope>NUCLEOTIDE SEQUENCE [LARGE SCALE GENOMIC DNA]</scope>
    <source>
        <strain evidence="2">DSM 5692</strain>
    </source>
</reference>
<protein>
    <submittedName>
        <fullName evidence="1">Uncharacterized protein</fullName>
    </submittedName>
</protein>
<proteinExistence type="predicted"/>
<dbReference type="KEGG" id="drt:Dret_0040"/>
<evidence type="ECO:0000313" key="2">
    <source>
        <dbReference type="Proteomes" id="UP000001052"/>
    </source>
</evidence>
<name>C8WZ67_DESRD</name>
<organism evidence="1 2">
    <name type="scientific">Desulfohalobium retbaense (strain ATCC 49708 / DSM 5692 / JCM 16813 / HR100)</name>
    <dbReference type="NCBI Taxonomy" id="485915"/>
    <lineage>
        <taxon>Bacteria</taxon>
        <taxon>Pseudomonadati</taxon>
        <taxon>Thermodesulfobacteriota</taxon>
        <taxon>Desulfovibrionia</taxon>
        <taxon>Desulfovibrionales</taxon>
        <taxon>Desulfohalobiaceae</taxon>
        <taxon>Desulfohalobium</taxon>
    </lineage>
</organism>
<accession>C8WZ67</accession>
<dbReference type="HOGENOM" id="CLU_3134937_0_0_7"/>
<dbReference type="EMBL" id="CP001734">
    <property type="protein sequence ID" value="ACV67342.1"/>
    <property type="molecule type" value="Genomic_DNA"/>
</dbReference>
<dbReference type="STRING" id="485915.Dret_0040"/>
<dbReference type="AlphaFoldDB" id="C8WZ67"/>
<gene>
    <name evidence="1" type="ordered locus">Dret_0040</name>
</gene>